<reference evidence="4" key="1">
    <citation type="submission" date="2022-11" db="EMBL/GenBank/DDBJ databases">
        <title>Chromosome-level genome of Pogonophryne albipinna.</title>
        <authorList>
            <person name="Jo E."/>
        </authorList>
    </citation>
    <scope>NUCLEOTIDE SEQUENCE</scope>
    <source>
        <strain evidence="4">SGF0006</strain>
        <tissue evidence="4">Muscle</tissue>
    </source>
</reference>
<feature type="domain" description="Transposase Tc1-like" evidence="2">
    <location>
        <begin position="1"/>
        <end position="70"/>
    </location>
</feature>
<dbReference type="EMBL" id="JAPTMU010000017">
    <property type="protein sequence ID" value="KAJ4928758.1"/>
    <property type="molecule type" value="Genomic_DNA"/>
</dbReference>
<dbReference type="Proteomes" id="UP001219934">
    <property type="component" value="Unassembled WGS sequence"/>
</dbReference>
<name>A0AAD6APB7_9TELE</name>
<feature type="region of interest" description="Disordered" evidence="1">
    <location>
        <begin position="444"/>
        <end position="465"/>
    </location>
</feature>
<evidence type="ECO:0000256" key="1">
    <source>
        <dbReference type="SAM" id="MobiDB-lite"/>
    </source>
</evidence>
<evidence type="ECO:0000259" key="3">
    <source>
        <dbReference type="Pfam" id="PF13358"/>
    </source>
</evidence>
<dbReference type="InterPro" id="IPR036397">
    <property type="entry name" value="RNaseH_sf"/>
</dbReference>
<dbReference type="InterPro" id="IPR052338">
    <property type="entry name" value="Transposase_5"/>
</dbReference>
<dbReference type="InterPro" id="IPR038717">
    <property type="entry name" value="Tc1-like_DDE_dom"/>
</dbReference>
<accession>A0AAD6APB7</accession>
<evidence type="ECO:0008006" key="6">
    <source>
        <dbReference type="Google" id="ProtNLM"/>
    </source>
</evidence>
<dbReference type="PANTHER" id="PTHR23022:SF135">
    <property type="entry name" value="SI:DKEY-77F5.3"/>
    <property type="match status" value="1"/>
</dbReference>
<organism evidence="4 5">
    <name type="scientific">Pogonophryne albipinna</name>
    <dbReference type="NCBI Taxonomy" id="1090488"/>
    <lineage>
        <taxon>Eukaryota</taxon>
        <taxon>Metazoa</taxon>
        <taxon>Chordata</taxon>
        <taxon>Craniata</taxon>
        <taxon>Vertebrata</taxon>
        <taxon>Euteleostomi</taxon>
        <taxon>Actinopterygii</taxon>
        <taxon>Neopterygii</taxon>
        <taxon>Teleostei</taxon>
        <taxon>Neoteleostei</taxon>
        <taxon>Acanthomorphata</taxon>
        <taxon>Eupercaria</taxon>
        <taxon>Perciformes</taxon>
        <taxon>Notothenioidei</taxon>
        <taxon>Pogonophryne</taxon>
    </lineage>
</organism>
<protein>
    <recommendedName>
        <fullName evidence="6">Transposase</fullName>
    </recommendedName>
</protein>
<dbReference type="Pfam" id="PF13358">
    <property type="entry name" value="DDE_3"/>
    <property type="match status" value="1"/>
</dbReference>
<keyword evidence="5" id="KW-1185">Reference proteome</keyword>
<dbReference type="InterPro" id="IPR002492">
    <property type="entry name" value="Transposase_Tc1-like"/>
</dbReference>
<comment type="caution">
    <text evidence="4">The sequence shown here is derived from an EMBL/GenBank/DDBJ whole genome shotgun (WGS) entry which is preliminary data.</text>
</comment>
<dbReference type="AlphaFoldDB" id="A0AAD6APB7"/>
<evidence type="ECO:0000313" key="4">
    <source>
        <dbReference type="EMBL" id="KAJ4928758.1"/>
    </source>
</evidence>
<evidence type="ECO:0000259" key="2">
    <source>
        <dbReference type="Pfam" id="PF01498"/>
    </source>
</evidence>
<dbReference type="GO" id="GO:0015074">
    <property type="term" value="P:DNA integration"/>
    <property type="evidence" value="ECO:0007669"/>
    <property type="project" value="InterPro"/>
</dbReference>
<proteinExistence type="predicted"/>
<dbReference type="Gene3D" id="3.30.420.10">
    <property type="entry name" value="Ribonuclease H-like superfamily/Ribonuclease H"/>
    <property type="match status" value="1"/>
</dbReference>
<evidence type="ECO:0000313" key="5">
    <source>
        <dbReference type="Proteomes" id="UP001219934"/>
    </source>
</evidence>
<dbReference type="GO" id="GO:0006313">
    <property type="term" value="P:DNA transposition"/>
    <property type="evidence" value="ECO:0007669"/>
    <property type="project" value="InterPro"/>
</dbReference>
<sequence length="465" mass="52794">MITRTVNKNPRTTRGDLVNDLQRAGTKVTKATISNTLRRQGLKSCSARRLPLLKPVHVQARLKFAREHLDDPEEDWENVIWSDETKIELFGKNSTRRIWRRKNAELHPKNTIPTVKHGGENIMLWGCFSAKGPGRLIRVKERMNGAMYREILSDNLLPSARALKMKRGWVFQHDNDPKHTARGTKEWLRKKHFKVLEWPSQSPDLNPIENLWRELKVRVAQRQPQNITALEEICMEEWAKIPATCLDLAVADHLAILFTVPVPLPTQRAKRTITFRNTKSLSAPALTSTIAAHLASIPLTTTVDGLVARYNSALSLSLDSLAPLKTRTVSFTRSAPWFTTELRALKASGRRLERLKTRTDLAVHREAYQDHVKAYKEALSLARSSYYSTFIGIQQSQPRMLFSTINRLLRPLDPPHPPGALDLCSKFLDFFQAKVDSIHQQLLVPGPPPTSTAPQPQGITRPPRC</sequence>
<dbReference type="PANTHER" id="PTHR23022">
    <property type="entry name" value="TRANSPOSABLE ELEMENT-RELATED"/>
    <property type="match status" value="1"/>
</dbReference>
<dbReference type="Pfam" id="PF01498">
    <property type="entry name" value="HTH_Tnp_Tc3_2"/>
    <property type="match status" value="1"/>
</dbReference>
<dbReference type="GO" id="GO:0003677">
    <property type="term" value="F:DNA binding"/>
    <property type="evidence" value="ECO:0007669"/>
    <property type="project" value="InterPro"/>
</dbReference>
<feature type="domain" description="Tc1-like transposase DDE" evidence="3">
    <location>
        <begin position="79"/>
        <end position="230"/>
    </location>
</feature>
<gene>
    <name evidence="4" type="ORF">JOQ06_004384</name>
</gene>